<evidence type="ECO:0000256" key="1">
    <source>
        <dbReference type="SAM" id="Phobius"/>
    </source>
</evidence>
<accession>A0A6J4SK13</accession>
<protein>
    <submittedName>
        <fullName evidence="2">Uncharacterized protein</fullName>
    </submittedName>
</protein>
<reference evidence="2" key="1">
    <citation type="submission" date="2020-02" db="EMBL/GenBank/DDBJ databases">
        <authorList>
            <person name="Meier V. D."/>
        </authorList>
    </citation>
    <scope>NUCLEOTIDE SEQUENCE</scope>
    <source>
        <strain evidence="2">AVDCRST_MAG39</strain>
    </source>
</reference>
<dbReference type="EMBL" id="CADCVW010000055">
    <property type="protein sequence ID" value="CAA9501227.1"/>
    <property type="molecule type" value="Genomic_DNA"/>
</dbReference>
<keyword evidence="1" id="KW-0812">Transmembrane</keyword>
<evidence type="ECO:0000313" key="2">
    <source>
        <dbReference type="EMBL" id="CAA9501227.1"/>
    </source>
</evidence>
<keyword evidence="1" id="KW-0472">Membrane</keyword>
<feature type="transmembrane region" description="Helical" evidence="1">
    <location>
        <begin position="20"/>
        <end position="39"/>
    </location>
</feature>
<dbReference type="AlphaFoldDB" id="A0A6J4SK13"/>
<name>A0A6J4SK13_9SPHN</name>
<sequence>MVPYASFSRASVETALQVGYSVADIVAKAGVGVLIYLIASRKSAVEAYNNAASDAALVRPAGA</sequence>
<keyword evidence="1" id="KW-1133">Transmembrane helix</keyword>
<dbReference type="Gene3D" id="1.20.1070.10">
    <property type="entry name" value="Rhodopsin 7-helix transmembrane proteins"/>
    <property type="match status" value="1"/>
</dbReference>
<organism evidence="2">
    <name type="scientific">uncultured Sphingomonadaceae bacterium</name>
    <dbReference type="NCBI Taxonomy" id="169976"/>
    <lineage>
        <taxon>Bacteria</taxon>
        <taxon>Pseudomonadati</taxon>
        <taxon>Pseudomonadota</taxon>
        <taxon>Alphaproteobacteria</taxon>
        <taxon>Sphingomonadales</taxon>
        <taxon>Sphingomonadaceae</taxon>
        <taxon>environmental samples</taxon>
    </lineage>
</organism>
<gene>
    <name evidence="2" type="ORF">AVDCRST_MAG39-1328</name>
</gene>
<proteinExistence type="predicted"/>